<keyword evidence="7" id="KW-1185">Reference proteome</keyword>
<dbReference type="PROSITE" id="PS50931">
    <property type="entry name" value="HTH_LYSR"/>
    <property type="match status" value="1"/>
</dbReference>
<dbReference type="SUPFAM" id="SSF53850">
    <property type="entry name" value="Periplasmic binding protein-like II"/>
    <property type="match status" value="1"/>
</dbReference>
<dbReference type="InterPro" id="IPR058163">
    <property type="entry name" value="LysR-type_TF_proteobact-type"/>
</dbReference>
<gene>
    <name evidence="6" type="ORF">EAT49_07820</name>
</gene>
<evidence type="ECO:0000256" key="2">
    <source>
        <dbReference type="ARBA" id="ARBA00023015"/>
    </source>
</evidence>
<dbReference type="InterPro" id="IPR036388">
    <property type="entry name" value="WH-like_DNA-bd_sf"/>
</dbReference>
<dbReference type="PANTHER" id="PTHR30537:SF74">
    <property type="entry name" value="HTH-TYPE TRANSCRIPTIONAL REGULATOR TRPI"/>
    <property type="match status" value="1"/>
</dbReference>
<organism evidence="6 7">
    <name type="scientific">Histidinibacterium lentulum</name>
    <dbReference type="NCBI Taxonomy" id="2480588"/>
    <lineage>
        <taxon>Bacteria</taxon>
        <taxon>Pseudomonadati</taxon>
        <taxon>Pseudomonadota</taxon>
        <taxon>Alphaproteobacteria</taxon>
        <taxon>Rhodobacterales</taxon>
        <taxon>Paracoccaceae</taxon>
        <taxon>Histidinibacterium</taxon>
    </lineage>
</organism>
<sequence length="292" mass="31468">MSWRDLPSLAAMRAFESAARHGSFSAAARELNVTHAAIAQHVRALEEHFALPLMRRSGNGMTVTPEAQPLALALTEALGIMTAAAKDLRERDAARPLRIATTPTFAANWLMPRIGRFWSDHPDVALEIIPGTALADLRAEGIDIAIRYGRGPWPGVDSVPLMPAGHVAVGAPGRFAGRRTDRLSDLAGGTWITDRLSGEEEIWAQSHGVDLASEKVLTFDTAELAREAAKAGLGIALLPLPIVETEIAEGRLLALCTERDSAVAYHIVTRPGQKTPLRDTFLRWLRAEAAGS</sequence>
<feature type="domain" description="HTH lysR-type" evidence="5">
    <location>
        <begin position="7"/>
        <end position="64"/>
    </location>
</feature>
<keyword evidence="3" id="KW-0238">DNA-binding</keyword>
<dbReference type="Gene3D" id="3.40.190.10">
    <property type="entry name" value="Periplasmic binding protein-like II"/>
    <property type="match status" value="2"/>
</dbReference>
<comment type="similarity">
    <text evidence="1">Belongs to the LysR transcriptional regulatory family.</text>
</comment>
<dbReference type="GO" id="GO:0006351">
    <property type="term" value="P:DNA-templated transcription"/>
    <property type="evidence" value="ECO:0007669"/>
    <property type="project" value="TreeGrafter"/>
</dbReference>
<dbReference type="SUPFAM" id="SSF46785">
    <property type="entry name" value="Winged helix' DNA-binding domain"/>
    <property type="match status" value="1"/>
</dbReference>
<dbReference type="Pfam" id="PF00126">
    <property type="entry name" value="HTH_1"/>
    <property type="match status" value="1"/>
</dbReference>
<dbReference type="PRINTS" id="PR00039">
    <property type="entry name" value="HTHLYSR"/>
</dbReference>
<dbReference type="PANTHER" id="PTHR30537">
    <property type="entry name" value="HTH-TYPE TRANSCRIPTIONAL REGULATOR"/>
    <property type="match status" value="1"/>
</dbReference>
<evidence type="ECO:0000256" key="4">
    <source>
        <dbReference type="ARBA" id="ARBA00023163"/>
    </source>
</evidence>
<dbReference type="AlphaFoldDB" id="A0A3N2R6Z5"/>
<dbReference type="InterPro" id="IPR005119">
    <property type="entry name" value="LysR_subst-bd"/>
</dbReference>
<evidence type="ECO:0000313" key="6">
    <source>
        <dbReference type="EMBL" id="ROU03187.1"/>
    </source>
</evidence>
<accession>A0A3N2R6Z5</accession>
<keyword evidence="4" id="KW-0804">Transcription</keyword>
<dbReference type="InterPro" id="IPR036390">
    <property type="entry name" value="WH_DNA-bd_sf"/>
</dbReference>
<proteinExistence type="inferred from homology"/>
<dbReference type="GO" id="GO:0003700">
    <property type="term" value="F:DNA-binding transcription factor activity"/>
    <property type="evidence" value="ECO:0007669"/>
    <property type="project" value="InterPro"/>
</dbReference>
<protein>
    <submittedName>
        <fullName evidence="6">LysR family transcriptional regulator</fullName>
    </submittedName>
</protein>
<dbReference type="InterPro" id="IPR000847">
    <property type="entry name" value="LysR_HTH_N"/>
</dbReference>
<evidence type="ECO:0000313" key="7">
    <source>
        <dbReference type="Proteomes" id="UP000268016"/>
    </source>
</evidence>
<reference evidence="6 7" key="1">
    <citation type="submission" date="2018-10" db="EMBL/GenBank/DDBJ databases">
        <title>Histidinibacterium lentulum gen. nov., sp. nov., a marine bacterium from the culture broth of Picochlorum sp. 122.</title>
        <authorList>
            <person name="Wang G."/>
        </authorList>
    </citation>
    <scope>NUCLEOTIDE SEQUENCE [LARGE SCALE GENOMIC DNA]</scope>
    <source>
        <strain evidence="6 7">B17</strain>
    </source>
</reference>
<name>A0A3N2R6Z5_9RHOB</name>
<dbReference type="Gene3D" id="1.10.10.10">
    <property type="entry name" value="Winged helix-like DNA-binding domain superfamily/Winged helix DNA-binding domain"/>
    <property type="match status" value="1"/>
</dbReference>
<evidence type="ECO:0000256" key="1">
    <source>
        <dbReference type="ARBA" id="ARBA00009437"/>
    </source>
</evidence>
<dbReference type="GO" id="GO:0043565">
    <property type="term" value="F:sequence-specific DNA binding"/>
    <property type="evidence" value="ECO:0007669"/>
    <property type="project" value="TreeGrafter"/>
</dbReference>
<keyword evidence="2" id="KW-0805">Transcription regulation</keyword>
<dbReference type="RefSeq" id="WP_123641735.1">
    <property type="nucleotide sequence ID" value="NZ_ML119083.1"/>
</dbReference>
<dbReference type="EMBL" id="RDRB01000003">
    <property type="protein sequence ID" value="ROU03187.1"/>
    <property type="molecule type" value="Genomic_DNA"/>
</dbReference>
<dbReference type="Pfam" id="PF03466">
    <property type="entry name" value="LysR_substrate"/>
    <property type="match status" value="1"/>
</dbReference>
<dbReference type="Proteomes" id="UP000268016">
    <property type="component" value="Unassembled WGS sequence"/>
</dbReference>
<dbReference type="OrthoDB" id="7328368at2"/>
<evidence type="ECO:0000259" key="5">
    <source>
        <dbReference type="PROSITE" id="PS50931"/>
    </source>
</evidence>
<comment type="caution">
    <text evidence="6">The sequence shown here is derived from an EMBL/GenBank/DDBJ whole genome shotgun (WGS) entry which is preliminary data.</text>
</comment>
<evidence type="ECO:0000256" key="3">
    <source>
        <dbReference type="ARBA" id="ARBA00023125"/>
    </source>
</evidence>